<protein>
    <recommendedName>
        <fullName evidence="5">Probable NADPH dehydrogenase</fullName>
    </recommendedName>
    <alternativeName>
        <fullName evidence="6">Estrogen-binding protein</fullName>
    </alternativeName>
</protein>
<dbReference type="PANTHER" id="PTHR22893:SF91">
    <property type="entry name" value="NADPH DEHYDROGENASE 2-RELATED"/>
    <property type="match status" value="1"/>
</dbReference>
<evidence type="ECO:0000256" key="1">
    <source>
        <dbReference type="ARBA" id="ARBA00001917"/>
    </source>
</evidence>
<gene>
    <name evidence="8" type="ORF">FOB64_002024</name>
</gene>
<dbReference type="SUPFAM" id="SSF51395">
    <property type="entry name" value="FMN-linked oxidoreductases"/>
    <property type="match status" value="1"/>
</dbReference>
<dbReference type="CDD" id="cd02933">
    <property type="entry name" value="OYE_like_FMN"/>
    <property type="match status" value="1"/>
</dbReference>
<dbReference type="SMR" id="A0A8H6F4D7"/>
<comment type="similarity">
    <text evidence="2">Belongs to the NADH:flavin oxidoreductase/NADH oxidase family.</text>
</comment>
<organism evidence="8 9">
    <name type="scientific">Candida albicans</name>
    <name type="common">Yeast</name>
    <dbReference type="NCBI Taxonomy" id="5476"/>
    <lineage>
        <taxon>Eukaryota</taxon>
        <taxon>Fungi</taxon>
        <taxon>Dikarya</taxon>
        <taxon>Ascomycota</taxon>
        <taxon>Saccharomycotina</taxon>
        <taxon>Pichiomycetes</taxon>
        <taxon>Debaryomycetaceae</taxon>
        <taxon>Candida/Lodderomyces clade</taxon>
        <taxon>Candida</taxon>
    </lineage>
</organism>
<comment type="function">
    <text evidence="4">Oxidoreductase that binds mammalian estrogens with high affinity.</text>
</comment>
<evidence type="ECO:0000256" key="3">
    <source>
        <dbReference type="ARBA" id="ARBA00022643"/>
    </source>
</evidence>
<evidence type="ECO:0000256" key="2">
    <source>
        <dbReference type="ARBA" id="ARBA00005979"/>
    </source>
</evidence>
<dbReference type="EMBL" id="JABWAD010000022">
    <property type="protein sequence ID" value="KAF6070965.1"/>
    <property type="molecule type" value="Genomic_DNA"/>
</dbReference>
<keyword evidence="3" id="KW-0288">FMN</keyword>
<evidence type="ECO:0000256" key="5">
    <source>
        <dbReference type="ARBA" id="ARBA00067604"/>
    </source>
</evidence>
<dbReference type="InterPro" id="IPR045247">
    <property type="entry name" value="Oye-like"/>
</dbReference>
<dbReference type="InterPro" id="IPR013785">
    <property type="entry name" value="Aldolase_TIM"/>
</dbReference>
<comment type="caution">
    <text evidence="8">The sequence shown here is derived from an EMBL/GenBank/DDBJ whole genome shotgun (WGS) entry which is preliminary data.</text>
</comment>
<evidence type="ECO:0000256" key="4">
    <source>
        <dbReference type="ARBA" id="ARBA00056646"/>
    </source>
</evidence>
<dbReference type="GO" id="GO:0010181">
    <property type="term" value="F:FMN binding"/>
    <property type="evidence" value="ECO:0007669"/>
    <property type="project" value="InterPro"/>
</dbReference>
<dbReference type="GO" id="GO:0042562">
    <property type="term" value="F:hormone binding"/>
    <property type="evidence" value="ECO:0007669"/>
    <property type="project" value="UniProtKB-ARBA"/>
</dbReference>
<evidence type="ECO:0000313" key="8">
    <source>
        <dbReference type="EMBL" id="KAF6070965.1"/>
    </source>
</evidence>
<dbReference type="Pfam" id="PF00724">
    <property type="entry name" value="Oxidored_FMN"/>
    <property type="match status" value="1"/>
</dbReference>
<dbReference type="FunFam" id="3.20.20.70:FF:000138">
    <property type="entry name" value="NADPH dehydrogenase 1"/>
    <property type="match status" value="1"/>
</dbReference>
<dbReference type="Gene3D" id="3.20.20.70">
    <property type="entry name" value="Aldolase class I"/>
    <property type="match status" value="1"/>
</dbReference>
<keyword evidence="3" id="KW-0285">Flavoprotein</keyword>
<evidence type="ECO:0000259" key="7">
    <source>
        <dbReference type="Pfam" id="PF00724"/>
    </source>
</evidence>
<comment type="cofactor">
    <cofactor evidence="1">
        <name>FMN</name>
        <dbReference type="ChEBI" id="CHEBI:58210"/>
    </cofactor>
</comment>
<reference evidence="8 9" key="1">
    <citation type="submission" date="2020-03" db="EMBL/GenBank/DDBJ databases">
        <title>FDA dAtabase for Regulatory Grade micrObial Sequences (FDA-ARGOS): Supporting development and validation of Infectious Disease Dx tests.</title>
        <authorList>
            <person name="Campos J."/>
            <person name="Goldberg B."/>
            <person name="Tallon L."/>
            <person name="Sadzewicz L."/>
            <person name="Vavikolanu K."/>
            <person name="Mehta A."/>
            <person name="Aluvathingal J."/>
            <person name="Nadendla S."/>
            <person name="Nandy P."/>
            <person name="Geyer C."/>
            <person name="Yan Y."/>
            <person name="Sichtig H."/>
        </authorList>
    </citation>
    <scope>NUCLEOTIDE SEQUENCE [LARGE SCALE GENOMIC DNA]</scope>
    <source>
        <strain evidence="8 9">FDAARGOS_656</strain>
    </source>
</reference>
<dbReference type="Proteomes" id="UP000536275">
    <property type="component" value="Unassembled WGS sequence"/>
</dbReference>
<proteinExistence type="inferred from homology"/>
<dbReference type="InterPro" id="IPR001155">
    <property type="entry name" value="OxRdtase_FMN_N"/>
</dbReference>
<dbReference type="PANTHER" id="PTHR22893">
    <property type="entry name" value="NADH OXIDOREDUCTASE-RELATED"/>
    <property type="match status" value="1"/>
</dbReference>
<dbReference type="GO" id="GO:0003959">
    <property type="term" value="F:NADPH dehydrogenase activity"/>
    <property type="evidence" value="ECO:0007669"/>
    <property type="project" value="TreeGrafter"/>
</dbReference>
<dbReference type="AlphaFoldDB" id="A0A8H6F4D7"/>
<accession>A0A8H6F4D7</accession>
<name>A0A8H6F4D7_CANAX</name>
<sequence length="413" mass="47009">MSNSNPLKDSLVFQPIKVGDNTLSNRIVYCPTTRFRAAKGNEEPTYRHVPSDLMLKYYSDRAQYPGTLLVTEATLISNRAGGYDGCPKISTQEETKAWKKIVDAVHSKGSFLSCQFWFLGRVGYPSLLKHRKLDYLAPSPIYENEKHQKQAEKAGLPLREVTEQEIHDIIYNDYTIAAKNAIAAGFDFIELHGAHGYFIDQFLHECSNQRTDKYGGSIENRCRFVLELIDHLITIVGAHRLAIRLSPWAEVQGIVEKESPIPTFSYLINELQKRADQGNQLAYLSVVEPRVQGTITADIKTMKGDNEFVAEIWKGVLLRAGNYTYDAPEFKGIVADTSNNRTLVGFSRFFISNPDLVSKLKNNPSSLVKYDRKLFYEQFNWGYNTYGQDQPVDEEKERKKFPKVIGNIDEARL</sequence>
<feature type="domain" description="NADH:flavin oxidoreductase/NADH oxidase N-terminal" evidence="7">
    <location>
        <begin position="12"/>
        <end position="363"/>
    </location>
</feature>
<evidence type="ECO:0000256" key="6">
    <source>
        <dbReference type="ARBA" id="ARBA00075326"/>
    </source>
</evidence>
<evidence type="ECO:0000313" key="9">
    <source>
        <dbReference type="Proteomes" id="UP000536275"/>
    </source>
</evidence>